<evidence type="ECO:0000259" key="10">
    <source>
        <dbReference type="PROSITE" id="PS50979"/>
    </source>
</evidence>
<evidence type="ECO:0000313" key="12">
    <source>
        <dbReference type="Proteomes" id="UP001212421"/>
    </source>
</evidence>
<dbReference type="InterPro" id="IPR011053">
    <property type="entry name" value="Single_hybrid_motif"/>
</dbReference>
<name>A0ABY7NF91_9MICO</name>
<evidence type="ECO:0000259" key="9">
    <source>
        <dbReference type="PROSITE" id="PS50975"/>
    </source>
</evidence>
<dbReference type="SMART" id="SM00878">
    <property type="entry name" value="Biotin_carb_C"/>
    <property type="match status" value="1"/>
</dbReference>
<proteinExistence type="predicted"/>
<dbReference type="EC" id="6.3.4.14" evidence="2"/>
<evidence type="ECO:0000256" key="6">
    <source>
        <dbReference type="ARBA" id="ARBA00023267"/>
    </source>
</evidence>
<dbReference type="CDD" id="cd06850">
    <property type="entry name" value="biotinyl_domain"/>
    <property type="match status" value="1"/>
</dbReference>
<dbReference type="SUPFAM" id="SSF51246">
    <property type="entry name" value="Rudiment single hybrid motif"/>
    <property type="match status" value="1"/>
</dbReference>
<dbReference type="Pfam" id="PF02786">
    <property type="entry name" value="CPSase_L_D2"/>
    <property type="match status" value="1"/>
</dbReference>
<dbReference type="InterPro" id="IPR013815">
    <property type="entry name" value="ATP_grasp_subdomain_1"/>
</dbReference>
<comment type="cofactor">
    <cofactor evidence="1">
        <name>biotin</name>
        <dbReference type="ChEBI" id="CHEBI:57586"/>
    </cofactor>
</comment>
<keyword evidence="3" id="KW-0436">Ligase</keyword>
<evidence type="ECO:0000256" key="2">
    <source>
        <dbReference type="ARBA" id="ARBA00013263"/>
    </source>
</evidence>
<keyword evidence="4 7" id="KW-0547">Nucleotide-binding</keyword>
<dbReference type="Gene3D" id="3.30.470.20">
    <property type="entry name" value="ATP-grasp fold, B domain"/>
    <property type="match status" value="1"/>
</dbReference>
<dbReference type="InterPro" id="IPR005479">
    <property type="entry name" value="CPAse_ATP-bd"/>
</dbReference>
<organism evidence="11 12">
    <name type="scientific">Cryobacterium breve</name>
    <dbReference type="NCBI Taxonomy" id="1259258"/>
    <lineage>
        <taxon>Bacteria</taxon>
        <taxon>Bacillati</taxon>
        <taxon>Actinomycetota</taxon>
        <taxon>Actinomycetes</taxon>
        <taxon>Micrococcales</taxon>
        <taxon>Microbacteriaceae</taxon>
        <taxon>Cryobacterium</taxon>
    </lineage>
</organism>
<keyword evidence="6" id="KW-0092">Biotin</keyword>
<dbReference type="Proteomes" id="UP001212421">
    <property type="component" value="Chromosome"/>
</dbReference>
<accession>A0ABY7NF91</accession>
<dbReference type="PROSITE" id="PS50979">
    <property type="entry name" value="BC"/>
    <property type="match status" value="1"/>
</dbReference>
<dbReference type="Gene3D" id="3.30.1490.20">
    <property type="entry name" value="ATP-grasp fold, A domain"/>
    <property type="match status" value="1"/>
</dbReference>
<evidence type="ECO:0000256" key="1">
    <source>
        <dbReference type="ARBA" id="ARBA00001953"/>
    </source>
</evidence>
<dbReference type="InterPro" id="IPR011054">
    <property type="entry name" value="Rudment_hybrid_motif"/>
</dbReference>
<evidence type="ECO:0000256" key="5">
    <source>
        <dbReference type="ARBA" id="ARBA00022840"/>
    </source>
</evidence>
<evidence type="ECO:0000256" key="4">
    <source>
        <dbReference type="ARBA" id="ARBA00022741"/>
    </source>
</evidence>
<dbReference type="Pfam" id="PF00364">
    <property type="entry name" value="Biotin_lipoyl"/>
    <property type="match status" value="1"/>
</dbReference>
<dbReference type="Gene3D" id="3.40.50.20">
    <property type="match status" value="1"/>
</dbReference>
<dbReference type="InterPro" id="IPR011764">
    <property type="entry name" value="Biotin_carboxylation_dom"/>
</dbReference>
<feature type="domain" description="Lipoyl-binding" evidence="8">
    <location>
        <begin position="509"/>
        <end position="587"/>
    </location>
</feature>
<protein>
    <recommendedName>
        <fullName evidence="2">biotin carboxylase</fullName>
        <ecNumber evidence="2">6.3.4.14</ecNumber>
    </recommendedName>
</protein>
<dbReference type="SUPFAM" id="SSF56059">
    <property type="entry name" value="Glutathione synthetase ATP-binding domain-like"/>
    <property type="match status" value="1"/>
</dbReference>
<dbReference type="PROSITE" id="PS00188">
    <property type="entry name" value="BIOTIN"/>
    <property type="match status" value="1"/>
</dbReference>
<evidence type="ECO:0000313" key="11">
    <source>
        <dbReference type="EMBL" id="WBM79461.1"/>
    </source>
</evidence>
<dbReference type="InterPro" id="IPR011761">
    <property type="entry name" value="ATP-grasp"/>
</dbReference>
<dbReference type="RefSeq" id="WP_281534037.1">
    <property type="nucleotide sequence ID" value="NZ_CP075584.1"/>
</dbReference>
<dbReference type="InterPro" id="IPR016185">
    <property type="entry name" value="PreATP-grasp_dom_sf"/>
</dbReference>
<dbReference type="Gene3D" id="2.40.50.100">
    <property type="match status" value="1"/>
</dbReference>
<dbReference type="InterPro" id="IPR005482">
    <property type="entry name" value="Biotin_COase_C"/>
</dbReference>
<dbReference type="InterPro" id="IPR001882">
    <property type="entry name" value="Biotin_BS"/>
</dbReference>
<dbReference type="PROSITE" id="PS00867">
    <property type="entry name" value="CPSASE_2"/>
    <property type="match status" value="1"/>
</dbReference>
<evidence type="ECO:0000256" key="3">
    <source>
        <dbReference type="ARBA" id="ARBA00022598"/>
    </source>
</evidence>
<dbReference type="SUPFAM" id="SSF52440">
    <property type="entry name" value="PreATP-grasp domain"/>
    <property type="match status" value="1"/>
</dbReference>
<keyword evidence="5 7" id="KW-0067">ATP-binding</keyword>
<dbReference type="InterPro" id="IPR005481">
    <property type="entry name" value="BC-like_N"/>
</dbReference>
<dbReference type="Pfam" id="PF00289">
    <property type="entry name" value="Biotin_carb_N"/>
    <property type="match status" value="1"/>
</dbReference>
<dbReference type="InterPro" id="IPR050856">
    <property type="entry name" value="Biotin_carboxylase_complex"/>
</dbReference>
<dbReference type="InterPro" id="IPR000089">
    <property type="entry name" value="Biotin_lipoyl"/>
</dbReference>
<feature type="domain" description="ATP-grasp" evidence="9">
    <location>
        <begin position="122"/>
        <end position="319"/>
    </location>
</feature>
<evidence type="ECO:0000256" key="7">
    <source>
        <dbReference type="PROSITE-ProRule" id="PRU00409"/>
    </source>
</evidence>
<feature type="domain" description="Biotin carboxylation" evidence="10">
    <location>
        <begin position="3"/>
        <end position="446"/>
    </location>
</feature>
<keyword evidence="12" id="KW-1185">Reference proteome</keyword>
<dbReference type="PANTHER" id="PTHR18866">
    <property type="entry name" value="CARBOXYLASE:PYRUVATE/ACETYL-COA/PROPIONYL-COA CARBOXYLASE"/>
    <property type="match status" value="1"/>
</dbReference>
<dbReference type="PROSITE" id="PS50968">
    <property type="entry name" value="BIOTINYL_LIPOYL"/>
    <property type="match status" value="1"/>
</dbReference>
<sequence length="589" mass="63213">MSRITKVLIANRGEIAVRVIRAAKDSGILSVAVYADQDRDAVHARLADEAYGLDGTTSAETYLVIEKILSIARRSGADAVHPGYGFLAENAEFARAVIDAGLIWIGPSPDAIEQLGDKVSARHIAERVHAPMAPGTLNPVLDATEVLDFIDQHGLPVAIKAAFGGGGRGLKVARTREEVPELFDSAVREAVAAFGRGECFVEKYLDKPRHVETQCLADAYGNVVVVSTRDCSLQRRHQKLVEEAPAPFLTTAQHDEMYRASKAILKEVGYLGAGTCEFLIGQDGTVSFLEVNTRLQVEHPVSEEVTGIDLVREQFRLAEGGRLDYDDPIPRGHSFEFRINGEDPGRGFMPAPGPVHVFRAPGGPGVRVDSGVQAGDVISGSFDSLLAKLIVTGATREEALERSRRALDEFDIAGLPTVLPFHRTIVRDPAFAPVDGEPFSIYTRWIETEFVNDIEPWNGSLTDEGTAEKRHNVVVEVEGRRIEVSLPVRLLPGTAENTAGPAPRRRGVAHSVNTAIGDAVVAPMQATIVKLAVAEGDVVVKGDLLLVLEAMKMEQPLTAHKDGVIGSIGAVVGATVSSGYMLLAVTDAA</sequence>
<dbReference type="PANTHER" id="PTHR18866:SF33">
    <property type="entry name" value="METHYLCROTONOYL-COA CARBOXYLASE SUBUNIT ALPHA, MITOCHONDRIAL-RELATED"/>
    <property type="match status" value="1"/>
</dbReference>
<gene>
    <name evidence="11" type="ORF">KIV56_14055</name>
</gene>
<evidence type="ECO:0000259" key="8">
    <source>
        <dbReference type="PROSITE" id="PS50968"/>
    </source>
</evidence>
<dbReference type="EMBL" id="CP075584">
    <property type="protein sequence ID" value="WBM79461.1"/>
    <property type="molecule type" value="Genomic_DNA"/>
</dbReference>
<reference evidence="11 12" key="1">
    <citation type="submission" date="2021-05" db="EMBL/GenBank/DDBJ databases">
        <authorList>
            <person name="Kumar R."/>
            <person name="Kumar A."/>
            <person name="Mukhia S."/>
        </authorList>
    </citation>
    <scope>NUCLEOTIDE SEQUENCE [LARGE SCALE GENOMIC DNA]</scope>
    <source>
        <strain evidence="11 12">ERMR7:08</strain>
    </source>
</reference>
<dbReference type="PROSITE" id="PS50975">
    <property type="entry name" value="ATP_GRASP"/>
    <property type="match status" value="1"/>
</dbReference>
<dbReference type="SUPFAM" id="SSF51230">
    <property type="entry name" value="Single hybrid motif"/>
    <property type="match status" value="1"/>
</dbReference>
<dbReference type="Pfam" id="PF02785">
    <property type="entry name" value="Biotin_carb_C"/>
    <property type="match status" value="1"/>
</dbReference>